<proteinExistence type="predicted"/>
<protein>
    <submittedName>
        <fullName evidence="1">DUF285 domain-containing protein</fullName>
    </submittedName>
</protein>
<dbReference type="SUPFAM" id="SSF52047">
    <property type="entry name" value="RNI-like"/>
    <property type="match status" value="1"/>
</dbReference>
<dbReference type="InterPro" id="IPR032675">
    <property type="entry name" value="LRR_dom_sf"/>
</dbReference>
<dbReference type="EMBL" id="DYWC01000101">
    <property type="protein sequence ID" value="HJF86686.1"/>
    <property type="molecule type" value="Genomic_DNA"/>
</dbReference>
<gene>
    <name evidence="1" type="ORF">K8V88_04530</name>
</gene>
<dbReference type="Proteomes" id="UP000747013">
    <property type="component" value="Unassembled WGS sequence"/>
</dbReference>
<accession>A0A921LB38</accession>
<sequence>MWKWFQGIPKLENGGGNMDTSQVKNMSQMFLNCHSLKKLDLSSFKTKQVQDMSQMFSGCRDLKELNISSFDTSKVTDMQGMFSGCETLEELDLSNFDTTNVKDMTDMFKSSDELKSIKFGDKFVVPNQPRDLKMPEKTWIDIGTGTRDNPKPTVDGINSSELLSKADKGRWIVKPDEEYHGPMTVKINNNLSNDLVVEVPTDIQPEFVGSTFELPVPQKTGYKTAKKTIQVMALKDKLSSKDVVTYTPVKTKVQTQGMVEDFNEEITVYPDLKQAQIFDDNEELTDDKSFVGGSTWLSKKLWVIDGQKYYQADDHKWIKATEVFECKKIDATLQTKDVVITSLVDCRMDTLTNRGLGALSTWKAQNIAYLNHHKYYQIDENEFVDAEKVDVVNQ</sequence>
<comment type="caution">
    <text evidence="1">The sequence shown here is derived from an EMBL/GenBank/DDBJ whole genome shotgun (WGS) entry which is preliminary data.</text>
</comment>
<dbReference type="AlphaFoldDB" id="A0A921LB38"/>
<reference evidence="1" key="2">
    <citation type="submission" date="2021-09" db="EMBL/GenBank/DDBJ databases">
        <authorList>
            <person name="Gilroy R."/>
        </authorList>
    </citation>
    <scope>NUCLEOTIDE SEQUENCE</scope>
    <source>
        <strain evidence="1">7886</strain>
    </source>
</reference>
<dbReference type="Gene3D" id="3.80.10.10">
    <property type="entry name" value="Ribonuclease Inhibitor"/>
    <property type="match status" value="1"/>
</dbReference>
<dbReference type="NCBIfam" id="TIGR02167">
    <property type="entry name" value="Liste_lipo_26"/>
    <property type="match status" value="3"/>
</dbReference>
<organism evidence="1 2">
    <name type="scientific">Companilactobacillus farciminis</name>
    <dbReference type="NCBI Taxonomy" id="1612"/>
    <lineage>
        <taxon>Bacteria</taxon>
        <taxon>Bacillati</taxon>
        <taxon>Bacillota</taxon>
        <taxon>Bacilli</taxon>
        <taxon>Lactobacillales</taxon>
        <taxon>Lactobacillaceae</taxon>
        <taxon>Companilactobacillus</taxon>
    </lineage>
</organism>
<dbReference type="InterPro" id="IPR005046">
    <property type="entry name" value="DUF285"/>
</dbReference>
<dbReference type="InterPro" id="IPR011889">
    <property type="entry name" value="Liste_lipo_26"/>
</dbReference>
<evidence type="ECO:0000313" key="1">
    <source>
        <dbReference type="EMBL" id="HJF86686.1"/>
    </source>
</evidence>
<evidence type="ECO:0000313" key="2">
    <source>
        <dbReference type="Proteomes" id="UP000747013"/>
    </source>
</evidence>
<reference evidence="1" key="1">
    <citation type="journal article" date="2021" name="PeerJ">
        <title>Extensive microbial diversity within the chicken gut microbiome revealed by metagenomics and culture.</title>
        <authorList>
            <person name="Gilroy R."/>
            <person name="Ravi A."/>
            <person name="Getino M."/>
            <person name="Pursley I."/>
            <person name="Horton D.L."/>
            <person name="Alikhan N.F."/>
            <person name="Baker D."/>
            <person name="Gharbi K."/>
            <person name="Hall N."/>
            <person name="Watson M."/>
            <person name="Adriaenssens E.M."/>
            <person name="Foster-Nyarko E."/>
            <person name="Jarju S."/>
            <person name="Secka A."/>
            <person name="Antonio M."/>
            <person name="Oren A."/>
            <person name="Chaudhuri R.R."/>
            <person name="La Ragione R."/>
            <person name="Hildebrand F."/>
            <person name="Pallen M.J."/>
        </authorList>
    </citation>
    <scope>NUCLEOTIDE SEQUENCE</scope>
    <source>
        <strain evidence="1">7886</strain>
    </source>
</reference>
<name>A0A921LB38_9LACO</name>
<dbReference type="Pfam" id="PF03382">
    <property type="entry name" value="DUF285"/>
    <property type="match status" value="1"/>
</dbReference>